<feature type="non-terminal residue" evidence="3">
    <location>
        <position position="284"/>
    </location>
</feature>
<reference evidence="3" key="1">
    <citation type="journal article" date="2014" name="Front. Microbiol.">
        <title>High frequency of phylogenetically diverse reductive dehalogenase-homologous genes in deep subseafloor sedimentary metagenomes.</title>
        <authorList>
            <person name="Kawai M."/>
            <person name="Futagami T."/>
            <person name="Toyoda A."/>
            <person name="Takaki Y."/>
            <person name="Nishi S."/>
            <person name="Hori S."/>
            <person name="Arai W."/>
            <person name="Tsubouchi T."/>
            <person name="Morono Y."/>
            <person name="Uchiyama I."/>
            <person name="Ito T."/>
            <person name="Fujiyama A."/>
            <person name="Inagaki F."/>
            <person name="Takami H."/>
        </authorList>
    </citation>
    <scope>NUCLEOTIDE SEQUENCE</scope>
    <source>
        <strain evidence="3">Expedition CK06-06</strain>
    </source>
</reference>
<dbReference type="AlphaFoldDB" id="X1AZM3"/>
<protein>
    <recommendedName>
        <fullName evidence="2">FAD dependent oxidoreductase domain-containing protein</fullName>
    </recommendedName>
</protein>
<name>X1AZM3_9ZZZZ</name>
<dbReference type="InterPro" id="IPR006076">
    <property type="entry name" value="FAD-dep_OxRdtase"/>
</dbReference>
<evidence type="ECO:0000259" key="2">
    <source>
        <dbReference type="Pfam" id="PF01266"/>
    </source>
</evidence>
<keyword evidence="1" id="KW-1133">Transmembrane helix</keyword>
<dbReference type="Gene3D" id="3.50.50.60">
    <property type="entry name" value="FAD/NAD(P)-binding domain"/>
    <property type="match status" value="1"/>
</dbReference>
<dbReference type="PANTHER" id="PTHR42720">
    <property type="entry name" value="GLYCEROL-3-PHOSPHATE DEHYDROGENASE"/>
    <property type="match status" value="1"/>
</dbReference>
<dbReference type="Pfam" id="PF01266">
    <property type="entry name" value="DAO"/>
    <property type="match status" value="1"/>
</dbReference>
<organism evidence="3">
    <name type="scientific">marine sediment metagenome</name>
    <dbReference type="NCBI Taxonomy" id="412755"/>
    <lineage>
        <taxon>unclassified sequences</taxon>
        <taxon>metagenomes</taxon>
        <taxon>ecological metagenomes</taxon>
    </lineage>
</organism>
<dbReference type="InterPro" id="IPR036188">
    <property type="entry name" value="FAD/NAD-bd_sf"/>
</dbReference>
<accession>X1AZM3</accession>
<evidence type="ECO:0000313" key="3">
    <source>
        <dbReference type="EMBL" id="GAG74592.1"/>
    </source>
</evidence>
<dbReference type="SUPFAM" id="SSF51905">
    <property type="entry name" value="FAD/NAD(P)-binding domain"/>
    <property type="match status" value="1"/>
</dbReference>
<keyword evidence="1" id="KW-0812">Transmembrane</keyword>
<sequence>MNKINEKYKEVKGKYDVIIIGAGLVGSIIARWLSKYNLNILLIDKEPDVGTGTSKANTAIIHAGYDSPFGTLRGKLVVDGNRMFYQMCEELEVPYKMCGTYVVALTDEDIKTLEKLMENGRKKGVPGLEIISGEEMRHREPYINPDVKGALYAPTGGIGDPFMLTVAAAENAVMNGTKILLETKALDFVVEPFSLHKKKISGVVTNHGTFLADVTIASAGLYCDELMEKLGIKYDFYVRARKGEYYVFDKAKKLQVKTVLFPCPTPVTKGILVTTTIHGNMILG</sequence>
<feature type="transmembrane region" description="Helical" evidence="1">
    <location>
        <begin position="15"/>
        <end position="33"/>
    </location>
</feature>
<comment type="caution">
    <text evidence="3">The sequence shown here is derived from an EMBL/GenBank/DDBJ whole genome shotgun (WGS) entry which is preliminary data.</text>
</comment>
<dbReference type="InterPro" id="IPR052745">
    <property type="entry name" value="G3P_Oxidase/Oxidoreductase"/>
</dbReference>
<dbReference type="PANTHER" id="PTHR42720:SF1">
    <property type="entry name" value="GLYCEROL 3-PHOSPHATE OXIDASE"/>
    <property type="match status" value="1"/>
</dbReference>
<proteinExistence type="predicted"/>
<dbReference type="Gene3D" id="3.30.9.10">
    <property type="entry name" value="D-Amino Acid Oxidase, subunit A, domain 2"/>
    <property type="match status" value="1"/>
</dbReference>
<dbReference type="EMBL" id="BART01000760">
    <property type="protein sequence ID" value="GAG74592.1"/>
    <property type="molecule type" value="Genomic_DNA"/>
</dbReference>
<keyword evidence="1" id="KW-0472">Membrane</keyword>
<feature type="domain" description="FAD dependent oxidoreductase" evidence="2">
    <location>
        <begin position="16"/>
        <end position="284"/>
    </location>
</feature>
<gene>
    <name evidence="3" type="ORF">S01H4_03186</name>
</gene>
<evidence type="ECO:0000256" key="1">
    <source>
        <dbReference type="SAM" id="Phobius"/>
    </source>
</evidence>